<accession>A0A126UZ95</accession>
<organism evidence="4 5">
    <name type="scientific">Falsihalocynthiibacter arcticus</name>
    <dbReference type="NCBI Taxonomy" id="1579316"/>
    <lineage>
        <taxon>Bacteria</taxon>
        <taxon>Pseudomonadati</taxon>
        <taxon>Pseudomonadota</taxon>
        <taxon>Alphaproteobacteria</taxon>
        <taxon>Rhodobacterales</taxon>
        <taxon>Roseobacteraceae</taxon>
        <taxon>Falsihalocynthiibacter</taxon>
    </lineage>
</organism>
<dbReference type="GO" id="GO:0005524">
    <property type="term" value="F:ATP binding"/>
    <property type="evidence" value="ECO:0007669"/>
    <property type="project" value="UniProtKB-KW"/>
</dbReference>
<comment type="similarity">
    <text evidence="1">Belongs to the heat shock protein 70 family.</text>
</comment>
<name>A0A126UZ95_9RHOB</name>
<dbReference type="PANTHER" id="PTHR19375">
    <property type="entry name" value="HEAT SHOCK PROTEIN 70KDA"/>
    <property type="match status" value="1"/>
</dbReference>
<evidence type="ECO:0000313" key="4">
    <source>
        <dbReference type="EMBL" id="AML51383.1"/>
    </source>
</evidence>
<dbReference type="PRINTS" id="PR00301">
    <property type="entry name" value="HEATSHOCK70"/>
</dbReference>
<dbReference type="OrthoDB" id="9807934at2"/>
<keyword evidence="5" id="KW-1185">Reference proteome</keyword>
<sequence>MNALGIDFGTSNSAAGVLVNDKPFLIEVEAGEKTLPTAVFFPQNSAEMRIGSAANRALIQGEEGRYMRALKSVLGTSLMHEKRRIMGAEMTISDIIARFLEVLKTRAEAQCYTTFERALSGRPVRFHSKDEGRNTQALADLTECYLKAGFKEVSFMPEPEAAALASHARQDGSLGLVVDIGGGTSDFTVFRKQAGTQEILASHGVRLGGTHFDKRLSVRHVMPLLGKDSLIGKEFGEGALAAPSAIFQDLATWEKIPFLYTQQTRLAMAKLGKLALEPVLFSRLLTVLTEELGHEVAFAVERAKILVNQEDRSDARIDMKMIEAGLFAVMSDQSMADSLAEYGADIRDAVKETLVLAGVSEAQIEQVVFVGGSSLMSIVDDGMRAVFPAAEFLYSEAFTGVVDGLAIAASRQS</sequence>
<dbReference type="InterPro" id="IPR043129">
    <property type="entry name" value="ATPase_NBD"/>
</dbReference>
<dbReference type="SUPFAM" id="SSF53067">
    <property type="entry name" value="Actin-like ATPase domain"/>
    <property type="match status" value="2"/>
</dbReference>
<evidence type="ECO:0000256" key="3">
    <source>
        <dbReference type="ARBA" id="ARBA00022840"/>
    </source>
</evidence>
<protein>
    <submittedName>
        <fullName evidence="4">Molecular chaperone DnaK</fullName>
    </submittedName>
</protein>
<dbReference type="STRING" id="1579316.RC74_09065"/>
<reference evidence="4 5" key="1">
    <citation type="submission" date="2016-02" db="EMBL/GenBank/DDBJ databases">
        <title>Complete genome sequence of Halocynthiibacter arcticus PAMC 20958t from arctic marine sediment.</title>
        <authorList>
            <person name="Lee Y.M."/>
            <person name="Baek K."/>
            <person name="Lee H.K."/>
            <person name="Shin S.C."/>
        </authorList>
    </citation>
    <scope>NUCLEOTIDE SEQUENCE [LARGE SCALE GENOMIC DNA]</scope>
    <source>
        <strain evidence="4">PAMC 20958</strain>
    </source>
</reference>
<gene>
    <name evidence="4" type="ORF">RC74_09065</name>
</gene>
<evidence type="ECO:0000256" key="2">
    <source>
        <dbReference type="ARBA" id="ARBA00022741"/>
    </source>
</evidence>
<dbReference type="RefSeq" id="WP_039001974.1">
    <property type="nucleotide sequence ID" value="NZ_CP014327.1"/>
</dbReference>
<dbReference type="PROSITE" id="PS00329">
    <property type="entry name" value="HSP70_2"/>
    <property type="match status" value="1"/>
</dbReference>
<dbReference type="Gene3D" id="3.30.420.40">
    <property type="match status" value="3"/>
</dbReference>
<evidence type="ECO:0000313" key="5">
    <source>
        <dbReference type="Proteomes" id="UP000070371"/>
    </source>
</evidence>
<dbReference type="InterPro" id="IPR013126">
    <property type="entry name" value="Hsp_70_fam"/>
</dbReference>
<dbReference type="KEGG" id="hat:RC74_09065"/>
<keyword evidence="3" id="KW-0067">ATP-binding</keyword>
<evidence type="ECO:0000256" key="1">
    <source>
        <dbReference type="ARBA" id="ARBA00007381"/>
    </source>
</evidence>
<dbReference type="EMBL" id="CP014327">
    <property type="protein sequence ID" value="AML51383.1"/>
    <property type="molecule type" value="Genomic_DNA"/>
</dbReference>
<dbReference type="InterPro" id="IPR018181">
    <property type="entry name" value="Heat_shock_70_CS"/>
</dbReference>
<proteinExistence type="inferred from homology"/>
<dbReference type="AlphaFoldDB" id="A0A126UZ95"/>
<dbReference type="Proteomes" id="UP000070371">
    <property type="component" value="Chromosome"/>
</dbReference>
<dbReference type="Gene3D" id="3.90.640.10">
    <property type="entry name" value="Actin, Chain A, domain 4"/>
    <property type="match status" value="2"/>
</dbReference>
<dbReference type="Pfam" id="PF00012">
    <property type="entry name" value="HSP70"/>
    <property type="match status" value="1"/>
</dbReference>
<keyword evidence="2" id="KW-0547">Nucleotide-binding</keyword>
<dbReference type="GO" id="GO:0140662">
    <property type="term" value="F:ATP-dependent protein folding chaperone"/>
    <property type="evidence" value="ECO:0007669"/>
    <property type="project" value="InterPro"/>
</dbReference>